<keyword evidence="1 4" id="KW-0853">WD repeat</keyword>
<dbReference type="AlphaFoldDB" id="G0UCU3"/>
<dbReference type="VEuPathDB" id="TriTrypDB:TvY486_1111370"/>
<evidence type="ECO:0000256" key="1">
    <source>
        <dbReference type="ARBA" id="ARBA00022574"/>
    </source>
</evidence>
<name>G0UCU3_TRYVY</name>
<dbReference type="PROSITE" id="PS50294">
    <property type="entry name" value="WD_REPEATS_REGION"/>
    <property type="match status" value="3"/>
</dbReference>
<reference evidence="8" key="1">
    <citation type="journal article" date="2012" name="Proc. Natl. Acad. Sci. U.S.A.">
        <title>Antigenic diversity is generated by distinct evolutionary mechanisms in African trypanosome species.</title>
        <authorList>
            <person name="Jackson A.P."/>
            <person name="Berry A."/>
            <person name="Aslett M."/>
            <person name="Allison H.C."/>
            <person name="Burton P."/>
            <person name="Vavrova-Anderson J."/>
            <person name="Brown R."/>
            <person name="Browne H."/>
            <person name="Corton N."/>
            <person name="Hauser H."/>
            <person name="Gamble J."/>
            <person name="Gilderthorp R."/>
            <person name="Marcello L."/>
            <person name="McQuillan J."/>
            <person name="Otto T.D."/>
            <person name="Quail M.A."/>
            <person name="Sanders M.J."/>
            <person name="van Tonder A."/>
            <person name="Ginger M.L."/>
            <person name="Field M.C."/>
            <person name="Barry J.D."/>
            <person name="Hertz-Fowler C."/>
            <person name="Berriman M."/>
        </authorList>
    </citation>
    <scope>NUCLEOTIDE SEQUENCE</scope>
    <source>
        <strain evidence="8">Y486</strain>
    </source>
</reference>
<feature type="repeat" description="WD" evidence="4">
    <location>
        <begin position="220"/>
        <end position="255"/>
    </location>
</feature>
<dbReference type="InterPro" id="IPR001680">
    <property type="entry name" value="WD40_rpt"/>
</dbReference>
<keyword evidence="2" id="KW-0677">Repeat</keyword>
<feature type="repeat" description="WD" evidence="4">
    <location>
        <begin position="572"/>
        <end position="614"/>
    </location>
</feature>
<evidence type="ECO:0000256" key="3">
    <source>
        <dbReference type="ARBA" id="ARBA00022980"/>
    </source>
</evidence>
<gene>
    <name evidence="8" type="ORF">TVY486_1111370</name>
</gene>
<evidence type="ECO:0000256" key="2">
    <source>
        <dbReference type="ARBA" id="ARBA00022737"/>
    </source>
</evidence>
<dbReference type="EMBL" id="HE573027">
    <property type="protein sequence ID" value="CCC53653.1"/>
    <property type="molecule type" value="Genomic_DNA"/>
</dbReference>
<organism evidence="8">
    <name type="scientific">Trypanosoma vivax (strain Y486)</name>
    <dbReference type="NCBI Taxonomy" id="1055687"/>
    <lineage>
        <taxon>Eukaryota</taxon>
        <taxon>Discoba</taxon>
        <taxon>Euglenozoa</taxon>
        <taxon>Kinetoplastea</taxon>
        <taxon>Metakinetoplastina</taxon>
        <taxon>Trypanosomatida</taxon>
        <taxon>Trypanosomatidae</taxon>
        <taxon>Trypanosoma</taxon>
        <taxon>Duttonella</taxon>
    </lineage>
</organism>
<dbReference type="Gene3D" id="2.130.10.10">
    <property type="entry name" value="YVTN repeat-like/Quinoprotein amine dehydrogenase"/>
    <property type="match status" value="2"/>
</dbReference>
<feature type="domain" description="WDR36/Utp21 N-terminal" evidence="7">
    <location>
        <begin position="31"/>
        <end position="311"/>
    </location>
</feature>
<dbReference type="GO" id="GO:0006364">
    <property type="term" value="P:rRNA processing"/>
    <property type="evidence" value="ECO:0007669"/>
    <property type="project" value="InterPro"/>
</dbReference>
<keyword evidence="3" id="KW-0689">Ribosomal protein</keyword>
<dbReference type="OMA" id="CIYAWRA"/>
<feature type="repeat" description="WD" evidence="4">
    <location>
        <begin position="481"/>
        <end position="514"/>
    </location>
</feature>
<dbReference type="SUPFAM" id="SSF50998">
    <property type="entry name" value="Quinoprotein alcohol dehydrogenase-like"/>
    <property type="match status" value="1"/>
</dbReference>
<dbReference type="InterPro" id="IPR007319">
    <property type="entry name" value="WDR36/Utp21_C"/>
</dbReference>
<dbReference type="PROSITE" id="PS00678">
    <property type="entry name" value="WD_REPEATS_1"/>
    <property type="match status" value="2"/>
</dbReference>
<dbReference type="InterPro" id="IPR015943">
    <property type="entry name" value="WD40/YVTN_repeat-like_dom_sf"/>
</dbReference>
<dbReference type="PANTHER" id="PTHR22840">
    <property type="entry name" value="WD REPEAT-CONTAINING PROTEIN 36"/>
    <property type="match status" value="1"/>
</dbReference>
<evidence type="ECO:0000313" key="8">
    <source>
        <dbReference type="EMBL" id="CCC53653.1"/>
    </source>
</evidence>
<protein>
    <submittedName>
        <fullName evidence="8">Uncharacterized protein</fullName>
    </submittedName>
</protein>
<feature type="domain" description="WDR36/Utp21 C-terminal" evidence="6">
    <location>
        <begin position="777"/>
        <end position="979"/>
    </location>
</feature>
<dbReference type="GO" id="GO:0005840">
    <property type="term" value="C:ribosome"/>
    <property type="evidence" value="ECO:0007669"/>
    <property type="project" value="UniProtKB-KW"/>
</dbReference>
<dbReference type="Pfam" id="PF25168">
    <property type="entry name" value="Beta-prop_WDR36-Utp21_2nd"/>
    <property type="match status" value="1"/>
</dbReference>
<keyword evidence="3" id="KW-0687">Ribonucleoprotein</keyword>
<dbReference type="SUPFAM" id="SSF50969">
    <property type="entry name" value="YVTN repeat-like/Quinoprotein amine dehydrogenase"/>
    <property type="match status" value="1"/>
</dbReference>
<feature type="region of interest" description="Disordered" evidence="5">
    <location>
        <begin position="687"/>
        <end position="729"/>
    </location>
</feature>
<dbReference type="InterPro" id="IPR059157">
    <property type="entry name" value="WDR36-Utp21_N"/>
</dbReference>
<dbReference type="GO" id="GO:0034388">
    <property type="term" value="C:Pwp2p-containing subcomplex of 90S preribosome"/>
    <property type="evidence" value="ECO:0007669"/>
    <property type="project" value="TreeGrafter"/>
</dbReference>
<evidence type="ECO:0000259" key="6">
    <source>
        <dbReference type="Pfam" id="PF04192"/>
    </source>
</evidence>
<dbReference type="GO" id="GO:0032040">
    <property type="term" value="C:small-subunit processome"/>
    <property type="evidence" value="ECO:0007669"/>
    <property type="project" value="InterPro"/>
</dbReference>
<evidence type="ECO:0000256" key="5">
    <source>
        <dbReference type="SAM" id="MobiDB-lite"/>
    </source>
</evidence>
<dbReference type="Pfam" id="PF25171">
    <property type="entry name" value="Beta-prop_WDR36-Utp21_1st"/>
    <property type="match status" value="1"/>
</dbReference>
<dbReference type="InterPro" id="IPR011044">
    <property type="entry name" value="Quino_amine_DH_bsu"/>
</dbReference>
<sequence>MESFSPYRVVGSVCGEMPLSSTILYGVPLLMVPTGHTFQLFRGKELSMLRGGPHFEKRVRAVAQAGKYRFVAEGPRLHGFVHHKPLWICMHHEITKSKVEHLLAVDDILFAVGQDRRVVVREVKTGKVLGEFLVERSEEVRAMVVPAGYTNKLLLATAEGSLQLFNFRNGTCVWYARRESGAQITALATSSYKDVIAYGTSNGRVIVLHIGTNEVIMSFEIGENDAVTSLAFRTDKSVLVAGGSSGEVSLWDLENRCLDGVLTRGKQVQTAVEALETPHTSAVHSIIVLPTPTAMIVTAGADNALLQFRFDTVDGLGLLVRERRGHMGSCSAALFYNDDLLITAGADRAIRVTHVFSDRASWELSQGRLGRRGREKLLGREALKMPPAIALSSCTARNYQWASVVSLHEASAQMCGWRMDTRALECKLSGITTSVHTARAVTISDCGNFAIVGYSSGNVSVISIQNKGIHQLFDSALRPEERAHSGSVECVGVTCGNSIIVTAGLDAHIKLWDLIGGKLRSIIATKCPMHKSCIHQPSSLFIVAQHFTIRVYHCNPDIGLSPEQLSVPVREFDGHSGPITALALAPDSCRYLVSASGDAALLVWDLAAAACVGQYRMPSPAVSLSFHPDALFMVSIHLEECGAFLWSNNLRYGFVPEVVIDPKKRPVEELPLLHFPTVHGVVEEMEEEQDTNCSSMGGAGTHLSARPGSLQLDGKGDDESDDEGTFSGTATFKNNAKTVTHEVELFDINKDTALMQIQREKQQWAELETINSGGLRLAGVPRSMWFNITLLEQIKEKNQPLLPPKKRDVPFFLPTTQDLRPTFIVTVPSSKDQDGAAAACTSRVASAPSVELTAVQQMLLRGEHDALMSHLISLGTPQAVDLEVKRAVDFVEGCSYTEEELEGIKNCLRGLLSFITEWLQRRENVDLVQGILASTLRSHGPLITMCGDEFVGVIMDLAELQNAVRYSLDHLVEYPYCLAGNFTGSIF</sequence>
<dbReference type="InterPro" id="IPR019775">
    <property type="entry name" value="WD40_repeat_CS"/>
</dbReference>
<dbReference type="SMART" id="SM00320">
    <property type="entry name" value="WD40"/>
    <property type="match status" value="8"/>
</dbReference>
<dbReference type="Pfam" id="PF04192">
    <property type="entry name" value="Utp21"/>
    <property type="match status" value="1"/>
</dbReference>
<evidence type="ECO:0000259" key="7">
    <source>
        <dbReference type="Pfam" id="PF25171"/>
    </source>
</evidence>
<proteinExistence type="predicted"/>
<evidence type="ECO:0000256" key="4">
    <source>
        <dbReference type="PROSITE-ProRule" id="PRU00221"/>
    </source>
</evidence>
<dbReference type="InterPro" id="IPR011047">
    <property type="entry name" value="Quinoprotein_ADH-like_sf"/>
</dbReference>
<accession>G0UCU3</accession>
<dbReference type="PROSITE" id="PS50082">
    <property type="entry name" value="WD_REPEATS_2"/>
    <property type="match status" value="3"/>
</dbReference>
<dbReference type="PANTHER" id="PTHR22840:SF12">
    <property type="entry name" value="WD REPEAT-CONTAINING PROTEIN 36"/>
    <property type="match status" value="1"/>
</dbReference>